<organism evidence="2 3">
    <name type="scientific">Gilvimarinus algae</name>
    <dbReference type="NCBI Taxonomy" id="3058037"/>
    <lineage>
        <taxon>Bacteria</taxon>
        <taxon>Pseudomonadati</taxon>
        <taxon>Pseudomonadota</taxon>
        <taxon>Gammaproteobacteria</taxon>
        <taxon>Cellvibrionales</taxon>
        <taxon>Cellvibrionaceae</taxon>
        <taxon>Gilvimarinus</taxon>
    </lineage>
</organism>
<comment type="caution">
    <text evidence="2">The sequence shown here is derived from an EMBL/GenBank/DDBJ whole genome shotgun (WGS) entry which is preliminary data.</text>
</comment>
<reference evidence="2" key="1">
    <citation type="submission" date="2023-07" db="EMBL/GenBank/DDBJ databases">
        <title>Gilvimarinus algae sp. nov., isolated from the surface of Kelp.</title>
        <authorList>
            <person name="Sun Y.Y."/>
            <person name="Gong Y."/>
            <person name="Du Z.J."/>
        </authorList>
    </citation>
    <scope>NUCLEOTIDE SEQUENCE</scope>
    <source>
        <strain evidence="2">SDUM040014</strain>
    </source>
</reference>
<gene>
    <name evidence="2" type="ORF">QWI16_08545</name>
</gene>
<sequence>MKFSYVLITTVCLAACGPTEDTDAKAEKGAFESYTASQKQVLDKAKALKTDIEKAEKERQERYQDL</sequence>
<name>A0ABT8TFP9_9GAMM</name>
<keyword evidence="3" id="KW-1185">Reference proteome</keyword>
<dbReference type="Proteomes" id="UP001168380">
    <property type="component" value="Unassembled WGS sequence"/>
</dbReference>
<dbReference type="EMBL" id="JAULRT010000052">
    <property type="protein sequence ID" value="MDO3382223.1"/>
    <property type="molecule type" value="Genomic_DNA"/>
</dbReference>
<evidence type="ECO:0008006" key="4">
    <source>
        <dbReference type="Google" id="ProtNLM"/>
    </source>
</evidence>
<proteinExistence type="predicted"/>
<evidence type="ECO:0000313" key="2">
    <source>
        <dbReference type="EMBL" id="MDO3382223.1"/>
    </source>
</evidence>
<keyword evidence="1" id="KW-0175">Coiled coil</keyword>
<evidence type="ECO:0000313" key="3">
    <source>
        <dbReference type="Proteomes" id="UP001168380"/>
    </source>
</evidence>
<dbReference type="RefSeq" id="WP_302712384.1">
    <property type="nucleotide sequence ID" value="NZ_JAULRT010000052.1"/>
</dbReference>
<accession>A0ABT8TFP9</accession>
<evidence type="ECO:0000256" key="1">
    <source>
        <dbReference type="SAM" id="Coils"/>
    </source>
</evidence>
<feature type="coiled-coil region" evidence="1">
    <location>
        <begin position="38"/>
        <end position="65"/>
    </location>
</feature>
<protein>
    <recommendedName>
        <fullName evidence="4">Lipoprotein</fullName>
    </recommendedName>
</protein>